<feature type="region of interest" description="Disordered" evidence="1">
    <location>
        <begin position="23"/>
        <end position="48"/>
    </location>
</feature>
<dbReference type="Proteomes" id="UP001291999">
    <property type="component" value="Unassembled WGS sequence"/>
</dbReference>
<proteinExistence type="predicted"/>
<feature type="signal peptide" evidence="2">
    <location>
        <begin position="1"/>
        <end position="25"/>
    </location>
</feature>
<gene>
    <name evidence="3" type="ORF">SFC79_01325</name>
</gene>
<keyword evidence="4" id="KW-1185">Reference proteome</keyword>
<reference evidence="3 4" key="1">
    <citation type="submission" date="2023-11" db="EMBL/GenBank/DDBJ databases">
        <title>Novel species in genus Nocardioides.</title>
        <authorList>
            <person name="Zhou H."/>
        </authorList>
    </citation>
    <scope>NUCLEOTIDE SEQUENCE [LARGE SCALE GENOMIC DNA]</scope>
    <source>
        <strain evidence="3 4">S-58</strain>
    </source>
</reference>
<sequence length="119" mass="12953">MRTTTVIIASAVSSMVLGIPAAAQARQDDAPASSDTRNTPVVTKAEYRKVHDGTDLTRVHRVFGTSGKKMTSNPGDPLANQPATQSREYRTGSKYGFVSVYYVRVDGAWVVTRKAVYWG</sequence>
<name>A0ABU5K5Z4_9ACTN</name>
<dbReference type="EMBL" id="JAXQPW010000001">
    <property type="protein sequence ID" value="MDZ5660390.1"/>
    <property type="molecule type" value="Genomic_DNA"/>
</dbReference>
<feature type="compositionally biased region" description="Low complexity" evidence="1">
    <location>
        <begin position="23"/>
        <end position="34"/>
    </location>
</feature>
<organism evidence="3 4">
    <name type="scientific">Nocardioides renjunii</name>
    <dbReference type="NCBI Taxonomy" id="3095075"/>
    <lineage>
        <taxon>Bacteria</taxon>
        <taxon>Bacillati</taxon>
        <taxon>Actinomycetota</taxon>
        <taxon>Actinomycetes</taxon>
        <taxon>Propionibacteriales</taxon>
        <taxon>Nocardioidaceae</taxon>
        <taxon>Nocardioides</taxon>
    </lineage>
</organism>
<evidence type="ECO:0000256" key="2">
    <source>
        <dbReference type="SAM" id="SignalP"/>
    </source>
</evidence>
<evidence type="ECO:0000313" key="3">
    <source>
        <dbReference type="EMBL" id="MDZ5660390.1"/>
    </source>
</evidence>
<dbReference type="RefSeq" id="WP_172265764.1">
    <property type="nucleotide sequence ID" value="NZ_CP141058.1"/>
</dbReference>
<evidence type="ECO:0000256" key="1">
    <source>
        <dbReference type="SAM" id="MobiDB-lite"/>
    </source>
</evidence>
<accession>A0ABU5K5Z4</accession>
<feature type="region of interest" description="Disordered" evidence="1">
    <location>
        <begin position="65"/>
        <end position="88"/>
    </location>
</feature>
<keyword evidence="2" id="KW-0732">Signal</keyword>
<evidence type="ECO:0000313" key="4">
    <source>
        <dbReference type="Proteomes" id="UP001291999"/>
    </source>
</evidence>
<protein>
    <submittedName>
        <fullName evidence="3">Uncharacterized protein</fullName>
    </submittedName>
</protein>
<feature type="chain" id="PRO_5045884763" evidence="2">
    <location>
        <begin position="26"/>
        <end position="119"/>
    </location>
</feature>
<comment type="caution">
    <text evidence="3">The sequence shown here is derived from an EMBL/GenBank/DDBJ whole genome shotgun (WGS) entry which is preliminary data.</text>
</comment>